<name>A0A1H8ZQK7_9LACT</name>
<dbReference type="GO" id="GO:0004252">
    <property type="term" value="F:serine-type endopeptidase activity"/>
    <property type="evidence" value="ECO:0007669"/>
    <property type="project" value="InterPro"/>
</dbReference>
<keyword evidence="10" id="KW-1185">Reference proteome</keyword>
<evidence type="ECO:0000256" key="5">
    <source>
        <dbReference type="ARBA" id="ARBA00022989"/>
    </source>
</evidence>
<dbReference type="InterPro" id="IPR050925">
    <property type="entry name" value="Rhomboid_protease_S54"/>
</dbReference>
<evidence type="ECO:0000256" key="4">
    <source>
        <dbReference type="ARBA" id="ARBA00022801"/>
    </source>
</evidence>
<proteinExistence type="inferred from homology"/>
<dbReference type="EMBL" id="FOEN01000001">
    <property type="protein sequence ID" value="SEP66730.1"/>
    <property type="molecule type" value="Genomic_DNA"/>
</dbReference>
<protein>
    <submittedName>
        <fullName evidence="9">Rhomboid protease GluP</fullName>
    </submittedName>
</protein>
<evidence type="ECO:0000256" key="2">
    <source>
        <dbReference type="ARBA" id="ARBA00009045"/>
    </source>
</evidence>
<evidence type="ECO:0000313" key="10">
    <source>
        <dbReference type="Proteomes" id="UP000198833"/>
    </source>
</evidence>
<evidence type="ECO:0000313" key="9">
    <source>
        <dbReference type="EMBL" id="SEP66730.1"/>
    </source>
</evidence>
<organism evidence="9 10">
    <name type="scientific">Ignavigranum ruoffiae</name>
    <dbReference type="NCBI Taxonomy" id="89093"/>
    <lineage>
        <taxon>Bacteria</taxon>
        <taxon>Bacillati</taxon>
        <taxon>Bacillota</taxon>
        <taxon>Bacilli</taxon>
        <taxon>Lactobacillales</taxon>
        <taxon>Aerococcaceae</taxon>
        <taxon>Ignavigranum</taxon>
    </lineage>
</organism>
<accession>A0A1H8ZQK7</accession>
<comment type="subcellular location">
    <subcellularLocation>
        <location evidence="1">Membrane</location>
        <topology evidence="1">Multi-pass membrane protein</topology>
    </subcellularLocation>
</comment>
<feature type="transmembrane region" description="Helical" evidence="7">
    <location>
        <begin position="92"/>
        <end position="112"/>
    </location>
</feature>
<dbReference type="STRING" id="89093.SAMN04488558_101306"/>
<dbReference type="GO" id="GO:0016020">
    <property type="term" value="C:membrane"/>
    <property type="evidence" value="ECO:0007669"/>
    <property type="project" value="UniProtKB-SubCell"/>
</dbReference>
<dbReference type="Proteomes" id="UP000198833">
    <property type="component" value="Unassembled WGS sequence"/>
</dbReference>
<dbReference type="Gene3D" id="1.20.1540.10">
    <property type="entry name" value="Rhomboid-like"/>
    <property type="match status" value="1"/>
</dbReference>
<keyword evidence="6 7" id="KW-0472">Membrane</keyword>
<gene>
    <name evidence="9" type="ORF">SAMN04488558_101306</name>
</gene>
<keyword evidence="3 7" id="KW-0812">Transmembrane</keyword>
<feature type="transmembrane region" description="Helical" evidence="7">
    <location>
        <begin position="201"/>
        <end position="219"/>
    </location>
</feature>
<feature type="transmembrane region" description="Helical" evidence="7">
    <location>
        <begin position="55"/>
        <end position="80"/>
    </location>
</feature>
<dbReference type="InterPro" id="IPR035952">
    <property type="entry name" value="Rhomboid-like_sf"/>
</dbReference>
<evidence type="ECO:0000256" key="3">
    <source>
        <dbReference type="ARBA" id="ARBA00022692"/>
    </source>
</evidence>
<keyword evidence="5 7" id="KW-1133">Transmembrane helix</keyword>
<dbReference type="Pfam" id="PF01694">
    <property type="entry name" value="Rhomboid"/>
    <property type="match status" value="1"/>
</dbReference>
<dbReference type="InterPro" id="IPR022764">
    <property type="entry name" value="Peptidase_S54_rhomboid_dom"/>
</dbReference>
<feature type="transmembrane region" description="Helical" evidence="7">
    <location>
        <begin position="12"/>
        <end position="31"/>
    </location>
</feature>
<dbReference type="SUPFAM" id="SSF144091">
    <property type="entry name" value="Rhomboid-like"/>
    <property type="match status" value="1"/>
</dbReference>
<feature type="transmembrane region" description="Helical" evidence="7">
    <location>
        <begin position="118"/>
        <end position="139"/>
    </location>
</feature>
<feature type="domain" description="Peptidase S54 rhomboid" evidence="8">
    <location>
        <begin position="53"/>
        <end position="190"/>
    </location>
</feature>
<evidence type="ECO:0000256" key="6">
    <source>
        <dbReference type="ARBA" id="ARBA00023136"/>
    </source>
</evidence>
<keyword evidence="9" id="KW-0645">Protease</keyword>
<evidence type="ECO:0000256" key="1">
    <source>
        <dbReference type="ARBA" id="ARBA00004141"/>
    </source>
</evidence>
<evidence type="ECO:0000259" key="8">
    <source>
        <dbReference type="Pfam" id="PF01694"/>
    </source>
</evidence>
<dbReference type="AlphaFoldDB" id="A0A1H8ZQK7"/>
<sequence length="222" mass="24727">MKTTNKKPIMTYLFLALNILVFLYMLVVYGTTTDARVLLLMGAKFNYLILVQGEWWRLITAAFIHIGLSHILFNGISLYFMGLELEPLLGSFKFSLVYLLAGLGGNLASFAFNPANISAGASTSIFGLFASFVALAYIYPQSTWIRQRARNFIMLIALNIINGLLIPDIDNWGHIGGAIFGFLVTVVLLRPQQATRKTHKSLAFLLLVGLSMLFLYLGYQSI</sequence>
<dbReference type="PANTHER" id="PTHR43731:SF14">
    <property type="entry name" value="PRESENILIN-ASSOCIATED RHOMBOID-LIKE PROTEIN, MITOCHONDRIAL"/>
    <property type="match status" value="1"/>
</dbReference>
<dbReference type="PANTHER" id="PTHR43731">
    <property type="entry name" value="RHOMBOID PROTEASE"/>
    <property type="match status" value="1"/>
</dbReference>
<feature type="transmembrane region" description="Helical" evidence="7">
    <location>
        <begin position="151"/>
        <end position="166"/>
    </location>
</feature>
<reference evidence="9 10" key="1">
    <citation type="submission" date="2016-10" db="EMBL/GenBank/DDBJ databases">
        <authorList>
            <person name="de Groot N.N."/>
        </authorList>
    </citation>
    <scope>NUCLEOTIDE SEQUENCE [LARGE SCALE GENOMIC DNA]</scope>
    <source>
        <strain evidence="9 10">DSM 15695</strain>
    </source>
</reference>
<feature type="transmembrane region" description="Helical" evidence="7">
    <location>
        <begin position="172"/>
        <end position="189"/>
    </location>
</feature>
<keyword evidence="4" id="KW-0378">Hydrolase</keyword>
<dbReference type="RefSeq" id="WP_092570063.1">
    <property type="nucleotide sequence ID" value="NZ_CALUDV010000002.1"/>
</dbReference>
<comment type="similarity">
    <text evidence="2">Belongs to the peptidase S54 family.</text>
</comment>
<evidence type="ECO:0000256" key="7">
    <source>
        <dbReference type="SAM" id="Phobius"/>
    </source>
</evidence>
<dbReference type="GO" id="GO:0006508">
    <property type="term" value="P:proteolysis"/>
    <property type="evidence" value="ECO:0007669"/>
    <property type="project" value="UniProtKB-KW"/>
</dbReference>
<dbReference type="OrthoDB" id="9813074at2"/>